<dbReference type="CDD" id="cd03442">
    <property type="entry name" value="BFIT_BACH"/>
    <property type="match status" value="1"/>
</dbReference>
<dbReference type="InterPro" id="IPR029069">
    <property type="entry name" value="HotDog_dom_sf"/>
</dbReference>
<name>A0AAE6WGU0_9LACO</name>
<dbReference type="Pfam" id="PF03061">
    <property type="entry name" value="4HBT"/>
    <property type="match status" value="1"/>
</dbReference>
<evidence type="ECO:0000313" key="5">
    <source>
        <dbReference type="Proteomes" id="UP000463931"/>
    </source>
</evidence>
<dbReference type="SUPFAM" id="SSF54637">
    <property type="entry name" value="Thioesterase/thiol ester dehydrase-isomerase"/>
    <property type="match status" value="1"/>
</dbReference>
<dbReference type="InterPro" id="IPR047629">
    <property type="entry name" value="IS1182_transpos"/>
</dbReference>
<sequence>MHSNYNINQLSLNMATFYEPEKNHQAHYIHHLVESIDFDDSYTFGRPFEYEPRVLLKLVLLAYSYGIFSCRKIERFARENVVAMWLTQEAQPTYRTIARFVVSDTIEMMLKSSFSEFREYLRKNGLIDEAVFIDGTKILANANKYSFVWKKNTIRYDDLNRQKAKKLLKEIKESIVNIDFADDLTVDQLDEICARLEQRIEYLNEKVEETKKISPNPAKQERRTAKKYLKQTRERKQKNSKYAEQFAIVGERNSYSKTDNDATFMRMKEDPMKNGQTKPGYNLQVAANNQFALDYTLAPNPTDMRTLIPFLEKMDADVIQGPIVADAGYGSEPNYEFIEDKFGVFDYLIPYNTMLKEETKRWRSDERKVMNWHYNAEDDYYIDPKNVRFNFKRYAYRHDTYGYKRNFKVYEAEKFDEDRKENPNALTKKGNVRKIYINPQWEYFKGKVKTNLSNTEKNKIYRRRKYEIEPIFGNLKAYLGFTRFTVRSKKKVNRQMGIALMALNMWKMSTSSSKISPNNKNKKKTIRIFQNFQKIRMVFFKDRDLCHSLFAIYCHTLIALDIKHLCYNKAKKEGVYMSETISCRQTLAVTSHRVLASDLNEHETVYGGALLALLDGTASISASRFARSQCVTAALDQVNFIEPFVLNDSLCIESYVTGHGKRSLEVFVKVIGEHLDTSERFLGMTAFLTFVVLDKKVTLPELSAETPEEKSLCADFQKRKAYRRQKIAEQKKLQASLSLDFPWYS</sequence>
<dbReference type="EMBL" id="CP040852">
    <property type="protein sequence ID" value="QIA89290.1"/>
    <property type="molecule type" value="Genomic_DNA"/>
</dbReference>
<dbReference type="InterPro" id="IPR008490">
    <property type="entry name" value="Transposase_InsH_N"/>
</dbReference>
<accession>A0AAE6WGU0</accession>
<reference evidence="4 5" key="1">
    <citation type="journal article" date="2019" name="Nat. Med.">
        <title>Preventing dysbiosis of the neonatal mouse intestinal microbiome protects against late-onset sepsis.</title>
        <authorList>
            <person name="Singer J.R."/>
            <person name="Blosser E.G."/>
            <person name="Zindl C.L."/>
            <person name="Silberger D.J."/>
            <person name="Conlan S."/>
            <person name="Laufer V.A."/>
            <person name="DiToro D."/>
            <person name="Deming C."/>
            <person name="Kumar R."/>
            <person name="Morrow C.D."/>
            <person name="Segre J.A."/>
            <person name="Gray M.J."/>
            <person name="Randolph D.A."/>
            <person name="Weaver C.T."/>
        </authorList>
    </citation>
    <scope>NUCLEOTIDE SEQUENCE [LARGE SCALE GENOMIC DNA]</scope>
    <source>
        <strain evidence="4 5">V10</strain>
    </source>
</reference>
<keyword evidence="2" id="KW-0175">Coiled coil</keyword>
<evidence type="ECO:0000256" key="2">
    <source>
        <dbReference type="SAM" id="Coils"/>
    </source>
</evidence>
<evidence type="ECO:0000313" key="4">
    <source>
        <dbReference type="EMBL" id="QIA89290.1"/>
    </source>
</evidence>
<dbReference type="PANTHER" id="PTHR33408">
    <property type="entry name" value="TRANSPOSASE"/>
    <property type="match status" value="1"/>
</dbReference>
<dbReference type="GO" id="GO:0006313">
    <property type="term" value="P:DNA transposition"/>
    <property type="evidence" value="ECO:0007669"/>
    <property type="project" value="InterPro"/>
</dbReference>
<dbReference type="GO" id="GO:0004803">
    <property type="term" value="F:transposase activity"/>
    <property type="evidence" value="ECO:0007669"/>
    <property type="project" value="InterPro"/>
</dbReference>
<dbReference type="Gene3D" id="3.10.129.10">
    <property type="entry name" value="Hotdog Thioesterase"/>
    <property type="match status" value="1"/>
</dbReference>
<dbReference type="PROSITE" id="PS51770">
    <property type="entry name" value="HOTDOG_ACOT"/>
    <property type="match status" value="1"/>
</dbReference>
<dbReference type="Pfam" id="PF01609">
    <property type="entry name" value="DDE_Tnp_1"/>
    <property type="match status" value="1"/>
</dbReference>
<evidence type="ECO:0000256" key="1">
    <source>
        <dbReference type="PROSITE-ProRule" id="PRU01106"/>
    </source>
</evidence>
<proteinExistence type="predicted"/>
<evidence type="ECO:0000259" key="3">
    <source>
        <dbReference type="PROSITE" id="PS51770"/>
    </source>
</evidence>
<dbReference type="GO" id="GO:0003677">
    <property type="term" value="F:DNA binding"/>
    <property type="evidence" value="ECO:0007669"/>
    <property type="project" value="InterPro"/>
</dbReference>
<dbReference type="Proteomes" id="UP000463931">
    <property type="component" value="Chromosome"/>
</dbReference>
<feature type="coiled-coil region" evidence="2">
    <location>
        <begin position="186"/>
        <end position="213"/>
    </location>
</feature>
<dbReference type="InterPro" id="IPR006683">
    <property type="entry name" value="Thioestr_dom"/>
</dbReference>
<keyword evidence="1" id="KW-0378">Hydrolase</keyword>
<dbReference type="InterPro" id="IPR033120">
    <property type="entry name" value="HOTDOG_ACOT"/>
</dbReference>
<protein>
    <submittedName>
        <fullName evidence="4">IS1182 family transposase</fullName>
    </submittedName>
</protein>
<dbReference type="GO" id="GO:0016787">
    <property type="term" value="F:hydrolase activity"/>
    <property type="evidence" value="ECO:0007669"/>
    <property type="project" value="UniProtKB-KW"/>
</dbReference>
<gene>
    <name evidence="4" type="ORF">FEE40_03355</name>
</gene>
<dbReference type="AlphaFoldDB" id="A0AAE6WGU0"/>
<organism evidence="4 5">
    <name type="scientific">Ligilactobacillus murinus</name>
    <dbReference type="NCBI Taxonomy" id="1622"/>
    <lineage>
        <taxon>Bacteria</taxon>
        <taxon>Bacillati</taxon>
        <taxon>Bacillota</taxon>
        <taxon>Bacilli</taxon>
        <taxon>Lactobacillales</taxon>
        <taxon>Lactobacillaceae</taxon>
        <taxon>Ligilactobacillus</taxon>
    </lineage>
</organism>
<dbReference type="InterPro" id="IPR002559">
    <property type="entry name" value="Transposase_11"/>
</dbReference>
<dbReference type="PANTHER" id="PTHR33408:SF2">
    <property type="entry name" value="TRANSPOSASE DDE DOMAIN-CONTAINING PROTEIN"/>
    <property type="match status" value="1"/>
</dbReference>
<dbReference type="NCBIfam" id="NF033551">
    <property type="entry name" value="transpos_IS1182"/>
    <property type="match status" value="1"/>
</dbReference>
<dbReference type="Pfam" id="PF05598">
    <property type="entry name" value="DUF772"/>
    <property type="match status" value="1"/>
</dbReference>
<feature type="domain" description="HotDog ACOT-type" evidence="3">
    <location>
        <begin position="584"/>
        <end position="696"/>
    </location>
</feature>